<dbReference type="Proteomes" id="UP000565715">
    <property type="component" value="Unassembled WGS sequence"/>
</dbReference>
<keyword evidence="1" id="KW-1133">Transmembrane helix</keyword>
<sequence length="220" mass="22593">MTFTATTSPASATVRARSRASEGLLLAGAAAGPLFFVSAITQMITRDGFDITRHPISQLATGDLGWIQIVTFITAGAGALALAAGVGRTLTEGTGRRALPILVGIFGIGMVAAGVFTMDPENGFPGGTPDEPITQMSWHSIAHSAAAAGAFTALAIAALVLCVRCARKRRALPAVASAVAGLILLVPMSPEYMSIQIAINGAVAFTWTTVLALSRRHHVA</sequence>
<accession>A0A846XM84</accession>
<keyword evidence="3" id="KW-1185">Reference proteome</keyword>
<evidence type="ECO:0000313" key="3">
    <source>
        <dbReference type="Proteomes" id="UP000565715"/>
    </source>
</evidence>
<feature type="transmembrane region" description="Helical" evidence="1">
    <location>
        <begin position="138"/>
        <end position="163"/>
    </location>
</feature>
<feature type="transmembrane region" description="Helical" evidence="1">
    <location>
        <begin position="64"/>
        <end position="86"/>
    </location>
</feature>
<feature type="transmembrane region" description="Helical" evidence="1">
    <location>
        <begin position="24"/>
        <end position="44"/>
    </location>
</feature>
<comment type="caution">
    <text evidence="2">The sequence shown here is derived from an EMBL/GenBank/DDBJ whole genome shotgun (WGS) entry which is preliminary data.</text>
</comment>
<gene>
    <name evidence="2" type="ORF">HGA13_21685</name>
</gene>
<evidence type="ECO:0000313" key="2">
    <source>
        <dbReference type="EMBL" id="NKY35663.1"/>
    </source>
</evidence>
<keyword evidence="1" id="KW-0812">Transmembrane</keyword>
<keyword evidence="1" id="KW-0472">Membrane</keyword>
<organism evidence="2 3">
    <name type="scientific">Nocardia speluncae</name>
    <dbReference type="NCBI Taxonomy" id="419477"/>
    <lineage>
        <taxon>Bacteria</taxon>
        <taxon>Bacillati</taxon>
        <taxon>Actinomycetota</taxon>
        <taxon>Actinomycetes</taxon>
        <taxon>Mycobacteriales</taxon>
        <taxon>Nocardiaceae</taxon>
        <taxon>Nocardia</taxon>
    </lineage>
</organism>
<feature type="transmembrane region" description="Helical" evidence="1">
    <location>
        <begin position="195"/>
        <end position="214"/>
    </location>
</feature>
<name>A0A846XM84_9NOCA</name>
<dbReference type="AlphaFoldDB" id="A0A846XM84"/>
<dbReference type="EMBL" id="JAAXOO010000005">
    <property type="protein sequence ID" value="NKY35663.1"/>
    <property type="molecule type" value="Genomic_DNA"/>
</dbReference>
<proteinExistence type="predicted"/>
<dbReference type="Pfam" id="PF06197">
    <property type="entry name" value="DUF998"/>
    <property type="match status" value="1"/>
</dbReference>
<reference evidence="2 3" key="1">
    <citation type="submission" date="2020-04" db="EMBL/GenBank/DDBJ databases">
        <title>MicrobeNet Type strains.</title>
        <authorList>
            <person name="Nicholson A.C."/>
        </authorList>
    </citation>
    <scope>NUCLEOTIDE SEQUENCE [LARGE SCALE GENOMIC DNA]</scope>
    <source>
        <strain evidence="2 3">DSM 45078</strain>
    </source>
</reference>
<feature type="transmembrane region" description="Helical" evidence="1">
    <location>
        <begin position="170"/>
        <end position="189"/>
    </location>
</feature>
<feature type="transmembrane region" description="Helical" evidence="1">
    <location>
        <begin position="98"/>
        <end position="118"/>
    </location>
</feature>
<dbReference type="RefSeq" id="WP_068047968.1">
    <property type="nucleotide sequence ID" value="NZ_JAAXOO010000005.1"/>
</dbReference>
<dbReference type="InterPro" id="IPR009339">
    <property type="entry name" value="DUF998"/>
</dbReference>
<protein>
    <submittedName>
        <fullName evidence="2">DUF998 domain-containing protein</fullName>
    </submittedName>
</protein>
<evidence type="ECO:0000256" key="1">
    <source>
        <dbReference type="SAM" id="Phobius"/>
    </source>
</evidence>